<dbReference type="InterPro" id="IPR005467">
    <property type="entry name" value="His_kinase_dom"/>
</dbReference>
<dbReference type="GO" id="GO:0005524">
    <property type="term" value="F:ATP binding"/>
    <property type="evidence" value="ECO:0007669"/>
    <property type="project" value="UniProtKB-KW"/>
</dbReference>
<evidence type="ECO:0000256" key="1">
    <source>
        <dbReference type="ARBA" id="ARBA00000085"/>
    </source>
</evidence>
<dbReference type="InterPro" id="IPR000700">
    <property type="entry name" value="PAS-assoc_C"/>
</dbReference>
<dbReference type="PROSITE" id="PS50885">
    <property type="entry name" value="HAMP"/>
    <property type="match status" value="1"/>
</dbReference>
<dbReference type="EC" id="2.7.13.3" evidence="3"/>
<accession>A0A1Y1S277</accession>
<evidence type="ECO:0000259" key="18">
    <source>
        <dbReference type="PROSITE" id="PS50113"/>
    </source>
</evidence>
<sequence>MTGLSMGKGSNQSVSGILSRSFLYLMLFFLVVPGTILTVASYRRQLKYVSANIQIIAEKTALRFDGFISTRLQILKNTAWIADIASLSVQDQVEMLSRLLGHVEALQQAAFLDREGNLEGRFSLLDSTGSQHLTEYLQAQGKNLMNLRESLVGEVHIDRSTNEPHVAAAVPVFDVFGDFQGVLVAELSLRFMWEFIGQVLIENGGYAYIVDSKGRLLAHPDLTRALAAENVSGLPIVADFLRYGEDQTGTDERYIGINGVPVVGKYYPVTATDWAVVTEIPWDRSFSPILRQVLFSAGIIILAALTAVLIGILLSRRITVPLDHLTGMVTRISGGEEDLRADLHGPREVSLLAAAFNSMTEQLNLVLRRLENRIQEIRRNEVSLREANTRMQVLIDHSPIAVVLQNREGIIELWSKAAESIYGWKSGEVLGKELPVIPPGELGSYKIFFREIVEGKDKVINREFQSLRKDGTRIWVNVSVAPLVDSSGDVYGIMNLVSDISEQKMAREQIVSSLREKEVLLREIHHRVKNNMQIISSMLSLQEDSIDDRIMKDVFQAGQQRIQSMGLIHEQLYMSDDFSRIDFSRYVESLSQYLLQSFDQDTAGIHFVADIASVALSIETAVPCGLIINELLTNSMKHAFRGRKERNIWIEMKENPDNSIALTIGDNGVGLPSDEASGKRSSLGLVLVRELVLQLHGSLEYRSEPGAVFRIVFPLDPASKSA</sequence>
<keyword evidence="21" id="KW-1185">Reference proteome</keyword>
<comment type="caution">
    <text evidence="20">The sequence shown here is derived from an EMBL/GenBank/DDBJ whole genome shotgun (WGS) entry which is preliminary data.</text>
</comment>
<dbReference type="Pfam" id="PF07568">
    <property type="entry name" value="HisKA_2"/>
    <property type="match status" value="1"/>
</dbReference>
<evidence type="ECO:0000256" key="11">
    <source>
        <dbReference type="ARBA" id="ARBA00022989"/>
    </source>
</evidence>
<name>A0A1Y1S277_9SPIO</name>
<dbReference type="SUPFAM" id="SSF158472">
    <property type="entry name" value="HAMP domain-like"/>
    <property type="match status" value="1"/>
</dbReference>
<evidence type="ECO:0000256" key="15">
    <source>
        <dbReference type="SAM" id="Phobius"/>
    </source>
</evidence>
<dbReference type="InterPro" id="IPR035965">
    <property type="entry name" value="PAS-like_dom_sf"/>
</dbReference>
<keyword evidence="4" id="KW-1003">Cell membrane</keyword>
<dbReference type="PROSITE" id="PS50109">
    <property type="entry name" value="HIS_KIN"/>
    <property type="match status" value="1"/>
</dbReference>
<dbReference type="Pfam" id="PF13426">
    <property type="entry name" value="PAS_9"/>
    <property type="match status" value="1"/>
</dbReference>
<evidence type="ECO:0000256" key="5">
    <source>
        <dbReference type="ARBA" id="ARBA00022553"/>
    </source>
</evidence>
<dbReference type="SMART" id="SM00091">
    <property type="entry name" value="PAS"/>
    <property type="match status" value="1"/>
</dbReference>
<dbReference type="Proteomes" id="UP000192343">
    <property type="component" value="Unassembled WGS sequence"/>
</dbReference>
<keyword evidence="10" id="KW-0067">ATP-binding</keyword>
<dbReference type="EMBL" id="MWQY01000002">
    <property type="protein sequence ID" value="ORC37829.1"/>
    <property type="molecule type" value="Genomic_DNA"/>
</dbReference>
<keyword evidence="5" id="KW-0597">Phosphoprotein</keyword>
<dbReference type="SMART" id="SM00086">
    <property type="entry name" value="PAC"/>
    <property type="match status" value="1"/>
</dbReference>
<dbReference type="PROSITE" id="PS50112">
    <property type="entry name" value="PAS"/>
    <property type="match status" value="1"/>
</dbReference>
<dbReference type="NCBIfam" id="TIGR00229">
    <property type="entry name" value="sensory_box"/>
    <property type="match status" value="1"/>
</dbReference>
<dbReference type="CDD" id="cd12912">
    <property type="entry name" value="PDC2_MCP_like"/>
    <property type="match status" value="1"/>
</dbReference>
<feature type="domain" description="HAMP" evidence="19">
    <location>
        <begin position="316"/>
        <end position="368"/>
    </location>
</feature>
<dbReference type="Gene3D" id="6.10.340.10">
    <property type="match status" value="1"/>
</dbReference>
<keyword evidence="7 15" id="KW-0812">Transmembrane</keyword>
<dbReference type="GO" id="GO:0007165">
    <property type="term" value="P:signal transduction"/>
    <property type="evidence" value="ECO:0007669"/>
    <property type="project" value="InterPro"/>
</dbReference>
<feature type="domain" description="PAC" evidence="18">
    <location>
        <begin position="460"/>
        <end position="512"/>
    </location>
</feature>
<evidence type="ECO:0000256" key="6">
    <source>
        <dbReference type="ARBA" id="ARBA00022679"/>
    </source>
</evidence>
<proteinExistence type="predicted"/>
<evidence type="ECO:0000256" key="13">
    <source>
        <dbReference type="ARBA" id="ARBA00023136"/>
    </source>
</evidence>
<keyword evidence="8" id="KW-0547">Nucleotide-binding</keyword>
<dbReference type="SMART" id="SM00304">
    <property type="entry name" value="HAMP"/>
    <property type="match status" value="1"/>
</dbReference>
<dbReference type="InterPro" id="IPR003660">
    <property type="entry name" value="HAMP_dom"/>
</dbReference>
<evidence type="ECO:0000256" key="7">
    <source>
        <dbReference type="ARBA" id="ARBA00022692"/>
    </source>
</evidence>
<dbReference type="GO" id="GO:0005886">
    <property type="term" value="C:plasma membrane"/>
    <property type="evidence" value="ECO:0007669"/>
    <property type="project" value="UniProtKB-SubCell"/>
</dbReference>
<dbReference type="PANTHER" id="PTHR41523">
    <property type="entry name" value="TWO-COMPONENT SYSTEM SENSOR PROTEIN"/>
    <property type="match status" value="1"/>
</dbReference>
<dbReference type="AlphaFoldDB" id="A0A1Y1S277"/>
<dbReference type="SMART" id="SM00387">
    <property type="entry name" value="HATPase_c"/>
    <property type="match status" value="1"/>
</dbReference>
<comment type="catalytic activity">
    <reaction evidence="1">
        <text>ATP + protein L-histidine = ADP + protein N-phospho-L-histidine.</text>
        <dbReference type="EC" id="2.7.13.3"/>
    </reaction>
</comment>
<evidence type="ECO:0000256" key="14">
    <source>
        <dbReference type="SAM" id="Coils"/>
    </source>
</evidence>
<evidence type="ECO:0000259" key="19">
    <source>
        <dbReference type="PROSITE" id="PS50885"/>
    </source>
</evidence>
<dbReference type="InterPro" id="IPR003594">
    <property type="entry name" value="HATPase_dom"/>
</dbReference>
<evidence type="ECO:0000313" key="21">
    <source>
        <dbReference type="Proteomes" id="UP000192343"/>
    </source>
</evidence>
<dbReference type="GO" id="GO:0004673">
    <property type="term" value="F:protein histidine kinase activity"/>
    <property type="evidence" value="ECO:0007669"/>
    <property type="project" value="UniProtKB-EC"/>
</dbReference>
<dbReference type="CDD" id="cd00130">
    <property type="entry name" value="PAS"/>
    <property type="match status" value="1"/>
</dbReference>
<evidence type="ECO:0000256" key="8">
    <source>
        <dbReference type="ARBA" id="ARBA00022741"/>
    </source>
</evidence>
<evidence type="ECO:0000259" key="17">
    <source>
        <dbReference type="PROSITE" id="PS50112"/>
    </source>
</evidence>
<dbReference type="SUPFAM" id="SSF55874">
    <property type="entry name" value="ATPase domain of HSP90 chaperone/DNA topoisomerase II/histidine kinase"/>
    <property type="match status" value="1"/>
</dbReference>
<feature type="domain" description="PAS" evidence="17">
    <location>
        <begin position="387"/>
        <end position="456"/>
    </location>
</feature>
<protein>
    <recommendedName>
        <fullName evidence="3">histidine kinase</fullName>
        <ecNumber evidence="3">2.7.13.3</ecNumber>
    </recommendedName>
</protein>
<dbReference type="CDD" id="cd06225">
    <property type="entry name" value="HAMP"/>
    <property type="match status" value="1"/>
</dbReference>
<dbReference type="Pfam" id="PF02518">
    <property type="entry name" value="HATPase_c"/>
    <property type="match status" value="1"/>
</dbReference>
<gene>
    <name evidence="20" type="ORF">B4O97_02175</name>
</gene>
<dbReference type="InterPro" id="IPR033479">
    <property type="entry name" value="dCache_1"/>
</dbReference>
<dbReference type="STRING" id="1963862.B4O97_02175"/>
<feature type="transmembrane region" description="Helical" evidence="15">
    <location>
        <begin position="293"/>
        <end position="314"/>
    </location>
</feature>
<evidence type="ECO:0000313" key="20">
    <source>
        <dbReference type="EMBL" id="ORC37829.1"/>
    </source>
</evidence>
<dbReference type="PANTHER" id="PTHR41523:SF8">
    <property type="entry name" value="ETHYLENE RESPONSE SENSOR PROTEIN"/>
    <property type="match status" value="1"/>
</dbReference>
<dbReference type="InterPro" id="IPR000014">
    <property type="entry name" value="PAS"/>
</dbReference>
<feature type="domain" description="Histidine kinase" evidence="16">
    <location>
        <begin position="523"/>
        <end position="717"/>
    </location>
</feature>
<feature type="transmembrane region" description="Helical" evidence="15">
    <location>
        <begin position="22"/>
        <end position="42"/>
    </location>
</feature>
<dbReference type="CDD" id="cd18773">
    <property type="entry name" value="PDC1_HK_sensor"/>
    <property type="match status" value="1"/>
</dbReference>
<keyword evidence="14" id="KW-0175">Coiled coil</keyword>
<keyword evidence="9" id="KW-0418">Kinase</keyword>
<dbReference type="Gene3D" id="3.30.450.20">
    <property type="entry name" value="PAS domain"/>
    <property type="match status" value="2"/>
</dbReference>
<dbReference type="Pfam" id="PF00672">
    <property type="entry name" value="HAMP"/>
    <property type="match status" value="1"/>
</dbReference>
<dbReference type="InterPro" id="IPR001610">
    <property type="entry name" value="PAC"/>
</dbReference>
<evidence type="ECO:0000256" key="4">
    <source>
        <dbReference type="ARBA" id="ARBA00022475"/>
    </source>
</evidence>
<feature type="coiled-coil region" evidence="14">
    <location>
        <begin position="360"/>
        <end position="387"/>
    </location>
</feature>
<keyword evidence="6" id="KW-0808">Transferase</keyword>
<reference evidence="20 21" key="1">
    <citation type="submission" date="2017-03" db="EMBL/GenBank/DDBJ databases">
        <title>Draft Genome sequence of Marispirochaeta sp. strain JC444.</title>
        <authorList>
            <person name="Shivani Y."/>
            <person name="Subhash Y."/>
            <person name="Sasikala C."/>
            <person name="Ramana C."/>
        </authorList>
    </citation>
    <scope>NUCLEOTIDE SEQUENCE [LARGE SCALE GENOMIC DNA]</scope>
    <source>
        <strain evidence="20 21">JC444</strain>
    </source>
</reference>
<evidence type="ECO:0000256" key="2">
    <source>
        <dbReference type="ARBA" id="ARBA00004651"/>
    </source>
</evidence>
<evidence type="ECO:0000259" key="16">
    <source>
        <dbReference type="PROSITE" id="PS50109"/>
    </source>
</evidence>
<dbReference type="InterPro" id="IPR011495">
    <property type="entry name" value="Sig_transdc_His_kin_sub2_dim/P"/>
</dbReference>
<dbReference type="InterPro" id="IPR036890">
    <property type="entry name" value="HATPase_C_sf"/>
</dbReference>
<evidence type="ECO:0000256" key="9">
    <source>
        <dbReference type="ARBA" id="ARBA00022777"/>
    </source>
</evidence>
<organism evidence="20 21">
    <name type="scientific">Marispirochaeta aestuarii</name>
    <dbReference type="NCBI Taxonomy" id="1963862"/>
    <lineage>
        <taxon>Bacteria</taxon>
        <taxon>Pseudomonadati</taxon>
        <taxon>Spirochaetota</taxon>
        <taxon>Spirochaetia</taxon>
        <taxon>Spirochaetales</taxon>
        <taxon>Spirochaetaceae</taxon>
        <taxon>Marispirochaeta</taxon>
    </lineage>
</organism>
<evidence type="ECO:0000256" key="10">
    <source>
        <dbReference type="ARBA" id="ARBA00022840"/>
    </source>
</evidence>
<dbReference type="Gene3D" id="3.30.565.10">
    <property type="entry name" value="Histidine kinase-like ATPase, C-terminal domain"/>
    <property type="match status" value="1"/>
</dbReference>
<keyword evidence="12" id="KW-0843">Virulence</keyword>
<dbReference type="PROSITE" id="PS50113">
    <property type="entry name" value="PAC"/>
    <property type="match status" value="1"/>
</dbReference>
<dbReference type="SUPFAM" id="SSF55785">
    <property type="entry name" value="PYP-like sensor domain (PAS domain)"/>
    <property type="match status" value="1"/>
</dbReference>
<evidence type="ECO:0000256" key="3">
    <source>
        <dbReference type="ARBA" id="ARBA00012438"/>
    </source>
</evidence>
<comment type="subcellular location">
    <subcellularLocation>
        <location evidence="2">Cell membrane</location>
        <topology evidence="2">Multi-pass membrane protein</topology>
    </subcellularLocation>
</comment>
<keyword evidence="11 15" id="KW-1133">Transmembrane helix</keyword>
<evidence type="ECO:0000256" key="12">
    <source>
        <dbReference type="ARBA" id="ARBA00023026"/>
    </source>
</evidence>
<dbReference type="Pfam" id="PF02743">
    <property type="entry name" value="dCache_1"/>
    <property type="match status" value="1"/>
</dbReference>
<keyword evidence="13 15" id="KW-0472">Membrane</keyword>